<protein>
    <recommendedName>
        <fullName evidence="4">Divalent-cation tolerance protein CutA</fullName>
    </recommendedName>
</protein>
<dbReference type="STRING" id="1802701.A3A33_01085"/>
<dbReference type="InterPro" id="IPR015867">
    <property type="entry name" value="N-reg_PII/ATP_PRibTrfase_C"/>
</dbReference>
<dbReference type="GO" id="GO:0005507">
    <property type="term" value="F:copper ion binding"/>
    <property type="evidence" value="ECO:0007669"/>
    <property type="project" value="TreeGrafter"/>
</dbReference>
<evidence type="ECO:0000313" key="2">
    <source>
        <dbReference type="EMBL" id="OGN28635.1"/>
    </source>
</evidence>
<evidence type="ECO:0000313" key="3">
    <source>
        <dbReference type="Proteomes" id="UP000179047"/>
    </source>
</evidence>
<accession>A0A1F8GT86</accession>
<proteinExistence type="inferred from homology"/>
<dbReference type="InterPro" id="IPR004323">
    <property type="entry name" value="Ion_tolerance_CutA"/>
</dbReference>
<comment type="caution">
    <text evidence="2">The sequence shown here is derived from an EMBL/GenBank/DDBJ whole genome shotgun (WGS) entry which is preliminary data.</text>
</comment>
<comment type="similarity">
    <text evidence="1">Belongs to the CutA family.</text>
</comment>
<dbReference type="EMBL" id="MGKP01000014">
    <property type="protein sequence ID" value="OGN28635.1"/>
    <property type="molecule type" value="Genomic_DNA"/>
</dbReference>
<sequence>MMFVYTTCADMDEAKRIAKLLIDHKTAACVQFWEVGSMYTWKGEFKAVREVALLMKTFEPKLPEIEELISANHSYSTPEVAAVDVRRISRPYKEWMQEVIA</sequence>
<dbReference type="GO" id="GO:0010038">
    <property type="term" value="P:response to metal ion"/>
    <property type="evidence" value="ECO:0007669"/>
    <property type="project" value="InterPro"/>
</dbReference>
<reference evidence="2 3" key="1">
    <citation type="journal article" date="2016" name="Nat. Commun.">
        <title>Thousands of microbial genomes shed light on interconnected biogeochemical processes in an aquifer system.</title>
        <authorList>
            <person name="Anantharaman K."/>
            <person name="Brown C.T."/>
            <person name="Hug L.A."/>
            <person name="Sharon I."/>
            <person name="Castelle C.J."/>
            <person name="Probst A.J."/>
            <person name="Thomas B.C."/>
            <person name="Singh A."/>
            <person name="Wilkins M.J."/>
            <person name="Karaoz U."/>
            <person name="Brodie E.L."/>
            <person name="Williams K.H."/>
            <person name="Hubbard S.S."/>
            <person name="Banfield J.F."/>
        </authorList>
    </citation>
    <scope>NUCLEOTIDE SEQUENCE [LARGE SCALE GENOMIC DNA]</scope>
</reference>
<dbReference type="PANTHER" id="PTHR23419">
    <property type="entry name" value="DIVALENT CATION TOLERANCE CUTA-RELATED"/>
    <property type="match status" value="1"/>
</dbReference>
<name>A0A1F8GT86_9BACT</name>
<organism evidence="2 3">
    <name type="scientific">Candidatus Yanofskybacteria bacterium RIFCSPLOWO2_01_FULL_49_25</name>
    <dbReference type="NCBI Taxonomy" id="1802701"/>
    <lineage>
        <taxon>Bacteria</taxon>
        <taxon>Candidatus Yanofskyibacteriota</taxon>
    </lineage>
</organism>
<evidence type="ECO:0000256" key="1">
    <source>
        <dbReference type="ARBA" id="ARBA00010169"/>
    </source>
</evidence>
<evidence type="ECO:0008006" key="4">
    <source>
        <dbReference type="Google" id="ProtNLM"/>
    </source>
</evidence>
<dbReference type="InterPro" id="IPR011322">
    <property type="entry name" value="N-reg_PII-like_a/b"/>
</dbReference>
<dbReference type="SUPFAM" id="SSF54913">
    <property type="entry name" value="GlnB-like"/>
    <property type="match status" value="1"/>
</dbReference>
<gene>
    <name evidence="2" type="ORF">A3A33_01085</name>
</gene>
<dbReference type="Pfam" id="PF03091">
    <property type="entry name" value="CutA1"/>
    <property type="match status" value="1"/>
</dbReference>
<dbReference type="Gene3D" id="3.30.70.120">
    <property type="match status" value="1"/>
</dbReference>
<dbReference type="PANTHER" id="PTHR23419:SF8">
    <property type="entry name" value="FI09726P"/>
    <property type="match status" value="1"/>
</dbReference>
<dbReference type="AlphaFoldDB" id="A0A1F8GT86"/>
<dbReference type="Proteomes" id="UP000179047">
    <property type="component" value="Unassembled WGS sequence"/>
</dbReference>